<feature type="compositionally biased region" description="Polar residues" evidence="1">
    <location>
        <begin position="252"/>
        <end position="263"/>
    </location>
</feature>
<dbReference type="AlphaFoldDB" id="A0ABD3PH22"/>
<reference evidence="2 3" key="1">
    <citation type="journal article" date="2020" name="G3 (Bethesda)">
        <title>Improved Reference Genome for Cyclotella cryptica CCMP332, a Model for Cell Wall Morphogenesis, Salinity Adaptation, and Lipid Production in Diatoms (Bacillariophyta).</title>
        <authorList>
            <person name="Roberts W.R."/>
            <person name="Downey K.M."/>
            <person name="Ruck E.C."/>
            <person name="Traller J.C."/>
            <person name="Alverson A.J."/>
        </authorList>
    </citation>
    <scope>NUCLEOTIDE SEQUENCE [LARGE SCALE GENOMIC DNA]</scope>
    <source>
        <strain evidence="2 3">CCMP332</strain>
    </source>
</reference>
<keyword evidence="3" id="KW-1185">Reference proteome</keyword>
<feature type="compositionally biased region" description="Polar residues" evidence="1">
    <location>
        <begin position="283"/>
        <end position="293"/>
    </location>
</feature>
<feature type="compositionally biased region" description="Polar residues" evidence="1">
    <location>
        <begin position="1"/>
        <end position="27"/>
    </location>
</feature>
<accession>A0ABD3PH22</accession>
<dbReference type="EMBL" id="JABMIG020000175">
    <property type="protein sequence ID" value="KAL3787430.1"/>
    <property type="molecule type" value="Genomic_DNA"/>
</dbReference>
<evidence type="ECO:0000313" key="2">
    <source>
        <dbReference type="EMBL" id="KAL3787430.1"/>
    </source>
</evidence>
<evidence type="ECO:0000313" key="3">
    <source>
        <dbReference type="Proteomes" id="UP001516023"/>
    </source>
</evidence>
<feature type="compositionally biased region" description="Low complexity" evidence="1">
    <location>
        <begin position="265"/>
        <end position="281"/>
    </location>
</feature>
<protein>
    <submittedName>
        <fullName evidence="2">Uncharacterized protein</fullName>
    </submittedName>
</protein>
<evidence type="ECO:0000256" key="1">
    <source>
        <dbReference type="SAM" id="MobiDB-lite"/>
    </source>
</evidence>
<feature type="region of interest" description="Disordered" evidence="1">
    <location>
        <begin position="200"/>
        <end position="293"/>
    </location>
</feature>
<feature type="compositionally biased region" description="Polar residues" evidence="1">
    <location>
        <begin position="203"/>
        <end position="226"/>
    </location>
</feature>
<sequence>MTTVSQRLDQDTSATTATMTKSEQAQKANDGAKSKSNGKNHSSKSTMCQLNALLKNKRAKQNKHKIKASFKDSKGNDIKEMIYTLRDGDPPELLFELEKQLLKLSDRYDLFERGRWKDLCKIGGRALEKFKKLIQKVNLKYLRKEAIKDQRDATEFRELRFEGHDHMSVLFNEEADKFLDREMARQVIPKNLKTAASLKEADANNQTNSRNGNSGQNDQNTSNGSNDLERRDAARRRKHDGAHHWKDCPDNWWNQASNNSRGQTKSRSPSSAQANSSQKSQGEVKSTESQGSTNGLPMVCIESDCKADNKSCCSSHMSCGELMKIVAKADNWNLHPITIITLLNNRQKRVACKTLLDQCCTDKGLIFLDMTEMLSLPMVPSNPKVFAMANGTFSSTEAPKLEGAMLPCLSTNRTFTIELMVIPKECCVVMNYGVIIGQESMRLLDLDTSICDAISWGDCEVRMVPHDHWMKERILQQKLCLLKQPHTTNNNKSTKIPDKVFTAKALVAVKYTKVNLDDIAKGCDALNAEQEVKLLAILRKHEALFQGKHGD</sequence>
<gene>
    <name evidence="2" type="ORF">HJC23_001827</name>
</gene>
<feature type="region of interest" description="Disordered" evidence="1">
    <location>
        <begin position="1"/>
        <end position="44"/>
    </location>
</feature>
<organism evidence="2 3">
    <name type="scientific">Cyclotella cryptica</name>
    <dbReference type="NCBI Taxonomy" id="29204"/>
    <lineage>
        <taxon>Eukaryota</taxon>
        <taxon>Sar</taxon>
        <taxon>Stramenopiles</taxon>
        <taxon>Ochrophyta</taxon>
        <taxon>Bacillariophyta</taxon>
        <taxon>Coscinodiscophyceae</taxon>
        <taxon>Thalassiosirophycidae</taxon>
        <taxon>Stephanodiscales</taxon>
        <taxon>Stephanodiscaceae</taxon>
        <taxon>Cyclotella</taxon>
    </lineage>
</organism>
<dbReference type="Proteomes" id="UP001516023">
    <property type="component" value="Unassembled WGS sequence"/>
</dbReference>
<name>A0ABD3PH22_9STRA</name>
<comment type="caution">
    <text evidence="2">The sequence shown here is derived from an EMBL/GenBank/DDBJ whole genome shotgun (WGS) entry which is preliminary data.</text>
</comment>
<proteinExistence type="predicted"/>